<feature type="compositionally biased region" description="Basic and acidic residues" evidence="1">
    <location>
        <begin position="37"/>
        <end position="64"/>
    </location>
</feature>
<evidence type="ECO:0000313" key="2">
    <source>
        <dbReference type="EMBL" id="KAL3861745.1"/>
    </source>
</evidence>
<protein>
    <submittedName>
        <fullName evidence="2">Uncharacterized protein</fullName>
    </submittedName>
</protein>
<reference evidence="2 3" key="1">
    <citation type="submission" date="2024-11" db="EMBL/GenBank/DDBJ databases">
        <title>Chromosome-level genome assembly of the freshwater bivalve Anodonta woodiana.</title>
        <authorList>
            <person name="Chen X."/>
        </authorList>
    </citation>
    <scope>NUCLEOTIDE SEQUENCE [LARGE SCALE GENOMIC DNA]</scope>
    <source>
        <strain evidence="2">MN2024</strain>
        <tissue evidence="2">Gills</tissue>
    </source>
</reference>
<organism evidence="2 3">
    <name type="scientific">Sinanodonta woodiana</name>
    <name type="common">Chinese pond mussel</name>
    <name type="synonym">Anodonta woodiana</name>
    <dbReference type="NCBI Taxonomy" id="1069815"/>
    <lineage>
        <taxon>Eukaryota</taxon>
        <taxon>Metazoa</taxon>
        <taxon>Spiralia</taxon>
        <taxon>Lophotrochozoa</taxon>
        <taxon>Mollusca</taxon>
        <taxon>Bivalvia</taxon>
        <taxon>Autobranchia</taxon>
        <taxon>Heteroconchia</taxon>
        <taxon>Palaeoheterodonta</taxon>
        <taxon>Unionida</taxon>
        <taxon>Unionoidea</taxon>
        <taxon>Unionidae</taxon>
        <taxon>Unioninae</taxon>
        <taxon>Sinanodonta</taxon>
    </lineage>
</organism>
<sequence>MQNDKRDGESEKRTESKCIQGKERKRKRESYVPVENLGERAYKQRNKEVNESKETIFEKEDPSE</sequence>
<dbReference type="AlphaFoldDB" id="A0ABD3VMR0"/>
<dbReference type="Proteomes" id="UP001634394">
    <property type="component" value="Unassembled WGS sequence"/>
</dbReference>
<feature type="region of interest" description="Disordered" evidence="1">
    <location>
        <begin position="1"/>
        <end position="64"/>
    </location>
</feature>
<keyword evidence="3" id="KW-1185">Reference proteome</keyword>
<comment type="caution">
    <text evidence="2">The sequence shown here is derived from an EMBL/GenBank/DDBJ whole genome shotgun (WGS) entry which is preliminary data.</text>
</comment>
<name>A0ABD3VMR0_SINWO</name>
<accession>A0ABD3VMR0</accession>
<gene>
    <name evidence="2" type="ORF">ACJMK2_007768</name>
</gene>
<evidence type="ECO:0000256" key="1">
    <source>
        <dbReference type="SAM" id="MobiDB-lite"/>
    </source>
</evidence>
<dbReference type="EMBL" id="JBJQND010000011">
    <property type="protein sequence ID" value="KAL3861745.1"/>
    <property type="molecule type" value="Genomic_DNA"/>
</dbReference>
<proteinExistence type="predicted"/>
<feature type="compositionally biased region" description="Basic and acidic residues" evidence="1">
    <location>
        <begin position="1"/>
        <end position="22"/>
    </location>
</feature>
<evidence type="ECO:0000313" key="3">
    <source>
        <dbReference type="Proteomes" id="UP001634394"/>
    </source>
</evidence>